<accession>A0ABU5EFM3</accession>
<proteinExistence type="predicted"/>
<protein>
    <submittedName>
        <fullName evidence="1">Four-helix bundle copper-binding protein</fullName>
    </submittedName>
</protein>
<evidence type="ECO:0000313" key="1">
    <source>
        <dbReference type="EMBL" id="MDY0884707.1"/>
    </source>
</evidence>
<dbReference type="InterPro" id="IPR044543">
    <property type="entry name" value="YHJQ-like"/>
</dbReference>
<organism evidence="1 2">
    <name type="scientific">Dongia soli</name>
    <dbReference type="NCBI Taxonomy" id="600628"/>
    <lineage>
        <taxon>Bacteria</taxon>
        <taxon>Pseudomonadati</taxon>
        <taxon>Pseudomonadota</taxon>
        <taxon>Alphaproteobacteria</taxon>
        <taxon>Rhodospirillales</taxon>
        <taxon>Dongiaceae</taxon>
        <taxon>Dongia</taxon>
    </lineage>
</organism>
<keyword evidence="2" id="KW-1185">Reference proteome</keyword>
<dbReference type="InterPro" id="IPR005560">
    <property type="entry name" value="Csp_YhjQ"/>
</dbReference>
<dbReference type="PANTHER" id="PTHR37310">
    <property type="entry name" value="CYTOPLASMIC PROTEIN-RELATED"/>
    <property type="match status" value="1"/>
</dbReference>
<gene>
    <name evidence="1" type="ORF">SMD27_17825</name>
</gene>
<dbReference type="Pfam" id="PF03860">
    <property type="entry name" value="Csp"/>
    <property type="match status" value="1"/>
</dbReference>
<dbReference type="EMBL" id="JAXCLW010000005">
    <property type="protein sequence ID" value="MDY0884707.1"/>
    <property type="molecule type" value="Genomic_DNA"/>
</dbReference>
<evidence type="ECO:0000313" key="2">
    <source>
        <dbReference type="Proteomes" id="UP001279642"/>
    </source>
</evidence>
<dbReference type="Proteomes" id="UP001279642">
    <property type="component" value="Unassembled WGS sequence"/>
</dbReference>
<name>A0ABU5EFM3_9PROT</name>
<sequence length="110" mass="12182">MQMISAEMQSCVENCLNCYETCIKTSMHHCLEAGGKHVAPQHFRLMSTCAEICRAAAAVMLIGTSHHRNLCRVCAEVCEDCGQDCERIGDMQECVEACRRCAETCRSMSA</sequence>
<dbReference type="RefSeq" id="WP_320509779.1">
    <property type="nucleotide sequence ID" value="NZ_JAXCLW010000005.1"/>
</dbReference>
<dbReference type="Gene3D" id="1.20.1270.360">
    <property type="match status" value="1"/>
</dbReference>
<comment type="caution">
    <text evidence="1">The sequence shown here is derived from an EMBL/GenBank/DDBJ whole genome shotgun (WGS) entry which is preliminary data.</text>
</comment>
<dbReference type="CDD" id="cd08026">
    <property type="entry name" value="DUF326"/>
    <property type="match status" value="1"/>
</dbReference>
<dbReference type="PANTHER" id="PTHR37310:SF1">
    <property type="entry name" value="CYTOPLASMIC PROTEIN"/>
    <property type="match status" value="1"/>
</dbReference>
<reference evidence="1 2" key="1">
    <citation type="journal article" date="2016" name="Antonie Van Leeuwenhoek">
        <title>Dongia soli sp. nov., isolated from soil from Dokdo, Korea.</title>
        <authorList>
            <person name="Kim D.U."/>
            <person name="Lee H."/>
            <person name="Kim H."/>
            <person name="Kim S.G."/>
            <person name="Ka J.O."/>
        </authorList>
    </citation>
    <scope>NUCLEOTIDE SEQUENCE [LARGE SCALE GENOMIC DNA]</scope>
    <source>
        <strain evidence="1 2">D78</strain>
    </source>
</reference>